<dbReference type="RefSeq" id="WP_152101544.1">
    <property type="nucleotide sequence ID" value="NZ_AP021861.1"/>
</dbReference>
<dbReference type="InterPro" id="IPR011990">
    <property type="entry name" value="TPR-like_helical_dom_sf"/>
</dbReference>
<protein>
    <recommendedName>
        <fullName evidence="6">Tetratricopeptide repeat protein</fullName>
    </recommendedName>
</protein>
<dbReference type="Gene3D" id="1.25.40.10">
    <property type="entry name" value="Tetratricopeptide repeat domain"/>
    <property type="match status" value="2"/>
</dbReference>
<evidence type="ECO:0000256" key="3">
    <source>
        <dbReference type="SAM" id="MobiDB-lite"/>
    </source>
</evidence>
<keyword evidence="5" id="KW-1185">Reference proteome</keyword>
<reference evidence="5" key="1">
    <citation type="submission" date="2019-10" db="EMBL/GenBank/DDBJ databases">
        <title>Lacipirellula parvula gen. nov., sp. nov., representing a lineage of planctomycetes widespread in freshwater anoxic habitats, and description of the family Lacipirellulaceae.</title>
        <authorList>
            <person name="Dedysh S.N."/>
            <person name="Kulichevskaya I.S."/>
            <person name="Beletsky A.V."/>
            <person name="Rakitin A.L."/>
            <person name="Mardanov A.V."/>
            <person name="Ivanova A.A."/>
            <person name="Saltykova V.X."/>
            <person name="Rijpstra W.I.C."/>
            <person name="Sinninghe Damste J.S."/>
            <person name="Ravin N.V."/>
        </authorList>
    </citation>
    <scope>NUCLEOTIDE SEQUENCE [LARGE SCALE GENOMIC DNA]</scope>
    <source>
        <strain evidence="5">PX69</strain>
    </source>
</reference>
<dbReference type="InterPro" id="IPR050498">
    <property type="entry name" value="Ycf3"/>
</dbReference>
<dbReference type="AlphaFoldDB" id="A0A5K7XHI6"/>
<feature type="region of interest" description="Disordered" evidence="3">
    <location>
        <begin position="712"/>
        <end position="763"/>
    </location>
</feature>
<evidence type="ECO:0000313" key="4">
    <source>
        <dbReference type="EMBL" id="BBO36364.1"/>
    </source>
</evidence>
<evidence type="ECO:0008006" key="6">
    <source>
        <dbReference type="Google" id="ProtNLM"/>
    </source>
</evidence>
<gene>
    <name evidence="4" type="ORF">PLANPX_5976</name>
</gene>
<evidence type="ECO:0000313" key="5">
    <source>
        <dbReference type="Proteomes" id="UP000326837"/>
    </source>
</evidence>
<dbReference type="PANTHER" id="PTHR44858:SF1">
    <property type="entry name" value="UDP-N-ACETYLGLUCOSAMINE--PEPTIDE N-ACETYLGLUCOSAMINYLTRANSFERASE SPINDLY-RELATED"/>
    <property type="match status" value="1"/>
</dbReference>
<keyword evidence="2" id="KW-0802">TPR repeat</keyword>
<dbReference type="EMBL" id="AP021861">
    <property type="protein sequence ID" value="BBO36364.1"/>
    <property type="molecule type" value="Genomic_DNA"/>
</dbReference>
<dbReference type="Proteomes" id="UP000326837">
    <property type="component" value="Chromosome"/>
</dbReference>
<dbReference type="PANTHER" id="PTHR44858">
    <property type="entry name" value="TETRATRICOPEPTIDE REPEAT PROTEIN 6"/>
    <property type="match status" value="1"/>
</dbReference>
<evidence type="ECO:0000256" key="2">
    <source>
        <dbReference type="ARBA" id="ARBA00022803"/>
    </source>
</evidence>
<feature type="region of interest" description="Disordered" evidence="3">
    <location>
        <begin position="98"/>
        <end position="126"/>
    </location>
</feature>
<proteinExistence type="predicted"/>
<sequence>MSGGNLARPRLRSVRRWALLSFSGLLTAFGGSVLACAEETSSLDIAFAVAADRAPRPGERSIIVTGPRLSTVDPDVELATDQSDEAPLEPIADVSEYESQFEPDLAEPAAGSAEPTLADPPGDSQGLVATDEAVIDEFPSDEPMAFAEDAPAATQSQTELQTASFNGATPGVTTRDQLIKLWGEPLDEDLSAQTLSFDLKGFPQTIVDFDGDRIASIRVELAEVIAAEDLSGKLGLTEFRSATMLDDMGSLVSTTYPERGVTYHHSPNMGEMASDDSAESDIEPTPVDAVCEIVIRAVGAEAFVDRAHSSPEKDYTHQIADLETALQLDPTNADCRYYLSSAKLHVGQLAEAEKLAASAVEADPTNDEYRLQWAKCLTRLARYNDAVEQTRHILEGKTAPDIVRAAALEEMGQLASLGSKEVQERAISLHNKAIELADKLAADDDVMVQASAHEVLLAAHLAVAERISAGDWQQKDEFVGQWITRASGIAEQMIASGEADVSVRLQVAQSALMAGGRLSPPIDPKLWVAEAEQAVTELTPTLTDEAARKELNWELGLAYFHAAEIQHRRGESDLAVKYGEQAQSLLTAAATNRAEYPDTDYVMGRVCFQLGAVHAVHRNDHRTACKWYDKACKPLLKPAPMTPLATPGHHGDALVSMGVSYWEIGLREKAYDLTEAGLELIEQGVSEGILTNDATLVAQGNLTAMGQALGKVELTTPEPRMSESTVAEQRRSSSSAQQGRPANPRPQTNVARRSNSETNVRRR</sequence>
<accession>A0A5K7XHI6</accession>
<evidence type="ECO:0000256" key="1">
    <source>
        <dbReference type="ARBA" id="ARBA00022737"/>
    </source>
</evidence>
<name>A0A5K7XHI6_9BACT</name>
<dbReference type="SUPFAM" id="SSF48452">
    <property type="entry name" value="TPR-like"/>
    <property type="match status" value="1"/>
</dbReference>
<feature type="compositionally biased region" description="Polar residues" evidence="3">
    <location>
        <begin position="745"/>
        <end position="763"/>
    </location>
</feature>
<dbReference type="KEGG" id="lpav:PLANPX_5976"/>
<keyword evidence="1" id="KW-0677">Repeat</keyword>
<dbReference type="Pfam" id="PF14559">
    <property type="entry name" value="TPR_19"/>
    <property type="match status" value="1"/>
</dbReference>
<organism evidence="4 5">
    <name type="scientific">Lacipirellula parvula</name>
    <dbReference type="NCBI Taxonomy" id="2650471"/>
    <lineage>
        <taxon>Bacteria</taxon>
        <taxon>Pseudomonadati</taxon>
        <taxon>Planctomycetota</taxon>
        <taxon>Planctomycetia</taxon>
        <taxon>Pirellulales</taxon>
        <taxon>Lacipirellulaceae</taxon>
        <taxon>Lacipirellula</taxon>
    </lineage>
</organism>